<gene>
    <name evidence="2" type="ORF">JQU52_11685</name>
</gene>
<feature type="transmembrane region" description="Helical" evidence="1">
    <location>
        <begin position="7"/>
        <end position="27"/>
    </location>
</feature>
<reference evidence="2" key="1">
    <citation type="submission" date="2021-02" db="EMBL/GenBank/DDBJ databases">
        <title>Neisseriaceae sp. 26B isolated from the cloaca of a Common Toad-headed Turtle (Mesoclemmys nasuta).</title>
        <authorList>
            <person name="Spergser J."/>
            <person name="Busse H.-J."/>
        </authorList>
    </citation>
    <scope>NUCLEOTIDE SEQUENCE</scope>
    <source>
        <strain evidence="2">26B</strain>
    </source>
</reference>
<dbReference type="RefSeq" id="WP_230338656.1">
    <property type="nucleotide sequence ID" value="NZ_CP069798.1"/>
</dbReference>
<evidence type="ECO:0000313" key="2">
    <source>
        <dbReference type="EMBL" id="QRQ81363.1"/>
    </source>
</evidence>
<dbReference type="AlphaFoldDB" id="A0A892ZFE9"/>
<keyword evidence="1" id="KW-1133">Transmembrane helix</keyword>
<protein>
    <submittedName>
        <fullName evidence="2">Uncharacterized protein</fullName>
    </submittedName>
</protein>
<dbReference type="EMBL" id="CP069798">
    <property type="protein sequence ID" value="QRQ81363.1"/>
    <property type="molecule type" value="Genomic_DNA"/>
</dbReference>
<evidence type="ECO:0000256" key="1">
    <source>
        <dbReference type="SAM" id="Phobius"/>
    </source>
</evidence>
<evidence type="ECO:0000313" key="3">
    <source>
        <dbReference type="Proteomes" id="UP000653156"/>
    </source>
</evidence>
<dbReference type="KEGG" id="ptes:JQU52_11685"/>
<keyword evidence="1" id="KW-0812">Transmembrane</keyword>
<name>A0A892ZFE9_9NEIS</name>
<keyword evidence="3" id="KW-1185">Reference proteome</keyword>
<dbReference type="Proteomes" id="UP000653156">
    <property type="component" value="Chromosome"/>
</dbReference>
<organism evidence="2 3">
    <name type="scientific">Paralysiella testudinis</name>
    <dbReference type="NCBI Taxonomy" id="2809020"/>
    <lineage>
        <taxon>Bacteria</taxon>
        <taxon>Pseudomonadati</taxon>
        <taxon>Pseudomonadota</taxon>
        <taxon>Betaproteobacteria</taxon>
        <taxon>Neisseriales</taxon>
        <taxon>Neisseriaceae</taxon>
        <taxon>Paralysiella</taxon>
    </lineage>
</organism>
<keyword evidence="1" id="KW-0472">Membrane</keyword>
<feature type="transmembrane region" description="Helical" evidence="1">
    <location>
        <begin position="47"/>
        <end position="66"/>
    </location>
</feature>
<sequence>MSPTEKLYYSVVVLVSAISVLLSPFFYVRRGNSTAKVRKPVAWRWIIASYLIIGGVLLALLYVIFFKQ</sequence>
<accession>A0A892ZFE9</accession>
<proteinExistence type="predicted"/>